<accession>A0A1Y2A2S1</accession>
<dbReference type="GO" id="GO:0046982">
    <property type="term" value="F:protein heterodimerization activity"/>
    <property type="evidence" value="ECO:0007669"/>
    <property type="project" value="InterPro"/>
</dbReference>
<gene>
    <name evidence="1" type="ORF">BCR34DRAFT_597614</name>
</gene>
<comment type="caution">
    <text evidence="1">The sequence shown here is derived from an EMBL/GenBank/DDBJ whole genome shotgun (WGS) entry which is preliminary data.</text>
</comment>
<dbReference type="OrthoDB" id="3535423at2759"/>
<dbReference type="Proteomes" id="UP000193144">
    <property type="component" value="Unassembled WGS sequence"/>
</dbReference>
<sequence length="527" mass="59536">MAPSPSPKIHSTLTISSGNLCFGSLHNIYPGASVPQVRGLPNVRYHAGGTVKVQSIEYNLPARNGTWNAFQLIETEWNKVVGWFLAHSDVDPEKEIDKILRVAGSPYEIDSGSSMNDDKTAAEGVFVVNRYDWGYHNRRSAEEVGESDEFADTGSLGFVDLAEAKTKVLQWKEHHPRERESSKGGAWLYLDAEYMFGRFGFDDEHTAARSFLFFSTDTDFTRTAFAGLEKTFRKAETPEETFERRLTEGFDFSGLQTIRGMCEGETRTKPPPPLAAECFGPYDPGEHILRLQDIDALRVHRHESQPHKNFLGINFTLIHLTEPIQEFADPWKETVLELINEIILSYLERSVLSRMGNQTQTVSVAAEVLFPKHTKAGELDAFLHRCFMQPHTEPINNFDATYVGGRIRAFLTSRAGNSTTIFDDECIAGLCRAIAFILTEALELANKNSRDWQHYKIVPWNVRLAVLCDDELRELLEFSKVYWEGRDRSLPLDETSSESREDHEALSSASGGLFARLLRWMGRGAAR</sequence>
<dbReference type="AlphaFoldDB" id="A0A1Y2A2S1"/>
<protein>
    <submittedName>
        <fullName evidence="1">Uncharacterized protein</fullName>
    </submittedName>
</protein>
<dbReference type="EMBL" id="MCFA01000017">
    <property type="protein sequence ID" value="ORY16607.1"/>
    <property type="molecule type" value="Genomic_DNA"/>
</dbReference>
<dbReference type="InterPro" id="IPR009072">
    <property type="entry name" value="Histone-fold"/>
</dbReference>
<name>A0A1Y2A2S1_9PLEO</name>
<proteinExistence type="predicted"/>
<evidence type="ECO:0000313" key="2">
    <source>
        <dbReference type="Proteomes" id="UP000193144"/>
    </source>
</evidence>
<organism evidence="1 2">
    <name type="scientific">Clohesyomyces aquaticus</name>
    <dbReference type="NCBI Taxonomy" id="1231657"/>
    <lineage>
        <taxon>Eukaryota</taxon>
        <taxon>Fungi</taxon>
        <taxon>Dikarya</taxon>
        <taxon>Ascomycota</taxon>
        <taxon>Pezizomycotina</taxon>
        <taxon>Dothideomycetes</taxon>
        <taxon>Pleosporomycetidae</taxon>
        <taxon>Pleosporales</taxon>
        <taxon>Lindgomycetaceae</taxon>
        <taxon>Clohesyomyces</taxon>
    </lineage>
</organism>
<dbReference type="Gene3D" id="1.10.20.10">
    <property type="entry name" value="Histone, subunit A"/>
    <property type="match status" value="1"/>
</dbReference>
<evidence type="ECO:0000313" key="1">
    <source>
        <dbReference type="EMBL" id="ORY16607.1"/>
    </source>
</evidence>
<keyword evidence="2" id="KW-1185">Reference proteome</keyword>
<reference evidence="1 2" key="1">
    <citation type="submission" date="2016-07" db="EMBL/GenBank/DDBJ databases">
        <title>Pervasive Adenine N6-methylation of Active Genes in Fungi.</title>
        <authorList>
            <consortium name="DOE Joint Genome Institute"/>
            <person name="Mondo S.J."/>
            <person name="Dannebaum R.O."/>
            <person name="Kuo R.C."/>
            <person name="Labutti K."/>
            <person name="Haridas S."/>
            <person name="Kuo A."/>
            <person name="Salamov A."/>
            <person name="Ahrendt S.R."/>
            <person name="Lipzen A."/>
            <person name="Sullivan W."/>
            <person name="Andreopoulos W.B."/>
            <person name="Clum A."/>
            <person name="Lindquist E."/>
            <person name="Daum C."/>
            <person name="Ramamoorthy G.K."/>
            <person name="Gryganskyi A."/>
            <person name="Culley D."/>
            <person name="Magnuson J.K."/>
            <person name="James T.Y."/>
            <person name="O'Malley M.A."/>
            <person name="Stajich J.E."/>
            <person name="Spatafora J.W."/>
            <person name="Visel A."/>
            <person name="Grigoriev I.V."/>
        </authorList>
    </citation>
    <scope>NUCLEOTIDE SEQUENCE [LARGE SCALE GENOMIC DNA]</scope>
    <source>
        <strain evidence="1 2">CBS 115471</strain>
    </source>
</reference>